<evidence type="ECO:0000259" key="5">
    <source>
        <dbReference type="Pfam" id="PF00915"/>
    </source>
</evidence>
<organism evidence="6">
    <name type="scientific">Norovirus Hu/GI/57580-1/Beijing/03/2009/CHN</name>
    <dbReference type="NCBI Taxonomy" id="1345301"/>
    <lineage>
        <taxon>Viruses</taxon>
        <taxon>Riboviria</taxon>
        <taxon>Orthornavirae</taxon>
        <taxon>Pisuviricota</taxon>
        <taxon>Pisoniviricetes</taxon>
        <taxon>Picornavirales</taxon>
        <taxon>Caliciviridae</taxon>
        <taxon>Norovirus</taxon>
        <taxon>Norovirus norwalkense</taxon>
        <taxon>Norwalk virus</taxon>
    </lineage>
</organism>
<evidence type="ECO:0000256" key="3">
    <source>
        <dbReference type="ARBA" id="ARBA00022844"/>
    </source>
</evidence>
<accession>R9W5V3</accession>
<reference evidence="6" key="1">
    <citation type="submission" date="2013-03" db="EMBL/GenBank/DDBJ databases">
        <title>Clinical characteristics and genetic diversity of noroviruses in adults with acute gastroenteritis in Beijing of China of 2008-2009.</title>
        <authorList>
            <person name="Tian G."/>
            <person name="Jin M."/>
            <person name="Duan Z."/>
            <person name="Wang J."/>
        </authorList>
    </citation>
    <scope>NUCLEOTIDE SEQUENCE</scope>
    <source>
        <strain evidence="6">Hu/GI/57580-1/Beijing/03/2009/CHN</strain>
    </source>
</reference>
<dbReference type="Gene3D" id="2.60.120.20">
    <property type="match status" value="1"/>
</dbReference>
<feature type="domain" description="Calicivirus coat protein" evidence="5">
    <location>
        <begin position="1"/>
        <end position="80"/>
    </location>
</feature>
<dbReference type="Pfam" id="PF00915">
    <property type="entry name" value="Calici_coat"/>
    <property type="match status" value="1"/>
</dbReference>
<name>R9W5V3_NORV</name>
<evidence type="ECO:0000256" key="2">
    <source>
        <dbReference type="ARBA" id="ARBA00004328"/>
    </source>
</evidence>
<feature type="non-terminal residue" evidence="6">
    <location>
        <position position="85"/>
    </location>
</feature>
<dbReference type="EMBL" id="KC752567">
    <property type="protein sequence ID" value="AGN95585.1"/>
    <property type="molecule type" value="Genomic_RNA"/>
</dbReference>
<sequence>DGPNGAGQLVMKIYNAEPMPSDDVAAASTALSSDETMNMIDPWVFNISVPLPQEKFTISPHKYPDYILFDLEFGTYLHPLSSPFV</sequence>
<dbReference type="InterPro" id="IPR004005">
    <property type="entry name" value="Calicivirus_coat"/>
</dbReference>
<keyword evidence="3" id="KW-0946">Virion</keyword>
<comment type="subcellular location">
    <subcellularLocation>
        <location evidence="1">Host cytoplasm</location>
    </subcellularLocation>
    <subcellularLocation>
        <location evidence="2">Virion</location>
    </subcellularLocation>
</comment>
<keyword evidence="4" id="KW-1035">Host cytoplasm</keyword>
<evidence type="ECO:0000256" key="1">
    <source>
        <dbReference type="ARBA" id="ARBA00004192"/>
    </source>
</evidence>
<dbReference type="GO" id="GO:0030430">
    <property type="term" value="C:host cell cytoplasm"/>
    <property type="evidence" value="ECO:0007669"/>
    <property type="project" value="UniProtKB-SubCell"/>
</dbReference>
<dbReference type="InterPro" id="IPR029053">
    <property type="entry name" value="Viral_coat"/>
</dbReference>
<protein>
    <submittedName>
        <fullName evidence="6">Capsid protein</fullName>
    </submittedName>
</protein>
<dbReference type="GO" id="GO:0044423">
    <property type="term" value="C:virion component"/>
    <property type="evidence" value="ECO:0007669"/>
    <property type="project" value="UniProtKB-KW"/>
</dbReference>
<feature type="non-terminal residue" evidence="6">
    <location>
        <position position="1"/>
    </location>
</feature>
<proteinExistence type="predicted"/>
<evidence type="ECO:0000256" key="4">
    <source>
        <dbReference type="ARBA" id="ARBA00023200"/>
    </source>
</evidence>
<evidence type="ECO:0000313" key="6">
    <source>
        <dbReference type="EMBL" id="AGN95585.1"/>
    </source>
</evidence>